<dbReference type="EMBL" id="HE573018">
    <property type="protein sequence ID" value="CCC46708.1"/>
    <property type="molecule type" value="Genomic_DNA"/>
</dbReference>
<evidence type="ECO:0000313" key="8">
    <source>
        <dbReference type="EMBL" id="CCC46708.1"/>
    </source>
</evidence>
<feature type="region of interest" description="Disordered" evidence="7">
    <location>
        <begin position="1"/>
        <end position="59"/>
    </location>
</feature>
<dbReference type="PANTHER" id="PTHR13019:SF7">
    <property type="entry name" value="GOLGI APPARATUS MEMBRANE PROTEIN TVP23"/>
    <property type="match status" value="1"/>
</dbReference>
<feature type="transmembrane region" description="Helical" evidence="6">
    <location>
        <begin position="156"/>
        <end position="177"/>
    </location>
</feature>
<proteinExistence type="inferred from homology"/>
<evidence type="ECO:0000256" key="7">
    <source>
        <dbReference type="SAM" id="MobiDB-lite"/>
    </source>
</evidence>
<evidence type="ECO:0000256" key="3">
    <source>
        <dbReference type="ARBA" id="ARBA00022692"/>
    </source>
</evidence>
<comment type="subcellular location">
    <subcellularLocation>
        <location evidence="1 6">Membrane</location>
        <topology evidence="1 6">Multi-pass membrane protein</topology>
    </subcellularLocation>
</comment>
<evidence type="ECO:0000256" key="2">
    <source>
        <dbReference type="ARBA" id="ARBA00005467"/>
    </source>
</evidence>
<gene>
    <name evidence="8" type="ORF">TVY486_0201210</name>
</gene>
<dbReference type="InterPro" id="IPR008564">
    <property type="entry name" value="TVP23-like"/>
</dbReference>
<dbReference type="AlphaFoldDB" id="G0TRY4"/>
<sequence length="221" mass="24493">MLEPTQVKFDFSSPPPAGPGRAQSPNMHPSDGAGFNSNPSGGYQQTNEQGWANTQQQDNGPVYKGAHPVAAGFHVAFKIAALLTFILGGIFSSNRVLIFVITILFVSADFWTTKNISGRLLVSLRWWNEIREDGSSHWVFESAPDIENRVNSFDRWIFWTTTGGNFAFWVLLVLFNFMSMTQLPMAILGAVLAGANFVGFIKCSQDAKKRIAQYMFSQATK</sequence>
<comment type="similarity">
    <text evidence="2 6">Belongs to the TVP23 family.</text>
</comment>
<evidence type="ECO:0000256" key="6">
    <source>
        <dbReference type="RuleBase" id="RU361206"/>
    </source>
</evidence>
<dbReference type="PANTHER" id="PTHR13019">
    <property type="entry name" value="GOLGI APPARATUS MEMBRANE PROTEIN TVP23"/>
    <property type="match status" value="1"/>
</dbReference>
<name>G0TRY4_TRYVY</name>
<evidence type="ECO:0000256" key="4">
    <source>
        <dbReference type="ARBA" id="ARBA00022989"/>
    </source>
</evidence>
<dbReference type="VEuPathDB" id="TriTrypDB:TvY486_0201210"/>
<feature type="transmembrane region" description="Helical" evidence="6">
    <location>
        <begin position="183"/>
        <end position="201"/>
    </location>
</feature>
<dbReference type="GO" id="GO:0009306">
    <property type="term" value="P:protein secretion"/>
    <property type="evidence" value="ECO:0007669"/>
    <property type="project" value="TreeGrafter"/>
</dbReference>
<dbReference type="GO" id="GO:0000139">
    <property type="term" value="C:Golgi membrane"/>
    <property type="evidence" value="ECO:0007669"/>
    <property type="project" value="TreeGrafter"/>
</dbReference>
<protein>
    <recommendedName>
        <fullName evidence="6">Golgi apparatus membrane protein TVP23 homolog</fullName>
    </recommendedName>
</protein>
<feature type="transmembrane region" description="Helical" evidence="6">
    <location>
        <begin position="96"/>
        <end position="113"/>
    </location>
</feature>
<feature type="compositionally biased region" description="Polar residues" evidence="7">
    <location>
        <begin position="35"/>
        <end position="59"/>
    </location>
</feature>
<evidence type="ECO:0000256" key="5">
    <source>
        <dbReference type="ARBA" id="ARBA00023136"/>
    </source>
</evidence>
<dbReference type="GO" id="GO:0016192">
    <property type="term" value="P:vesicle-mediated transport"/>
    <property type="evidence" value="ECO:0007669"/>
    <property type="project" value="TreeGrafter"/>
</dbReference>
<evidence type="ECO:0000256" key="1">
    <source>
        <dbReference type="ARBA" id="ARBA00004141"/>
    </source>
</evidence>
<keyword evidence="4 6" id="KW-1133">Transmembrane helix</keyword>
<keyword evidence="5 6" id="KW-0472">Membrane</keyword>
<accession>G0TRY4</accession>
<organism evidence="8">
    <name type="scientific">Trypanosoma vivax (strain Y486)</name>
    <dbReference type="NCBI Taxonomy" id="1055687"/>
    <lineage>
        <taxon>Eukaryota</taxon>
        <taxon>Discoba</taxon>
        <taxon>Euglenozoa</taxon>
        <taxon>Kinetoplastea</taxon>
        <taxon>Metakinetoplastina</taxon>
        <taxon>Trypanosomatida</taxon>
        <taxon>Trypanosomatidae</taxon>
        <taxon>Trypanosoma</taxon>
        <taxon>Duttonella</taxon>
    </lineage>
</organism>
<keyword evidence="3 6" id="KW-0812">Transmembrane</keyword>
<feature type="transmembrane region" description="Helical" evidence="6">
    <location>
        <begin position="69"/>
        <end position="90"/>
    </location>
</feature>
<reference evidence="8" key="1">
    <citation type="journal article" date="2012" name="Proc. Natl. Acad. Sci. U.S.A.">
        <title>Antigenic diversity is generated by distinct evolutionary mechanisms in African trypanosome species.</title>
        <authorList>
            <person name="Jackson A.P."/>
            <person name="Berry A."/>
            <person name="Aslett M."/>
            <person name="Allison H.C."/>
            <person name="Burton P."/>
            <person name="Vavrova-Anderson J."/>
            <person name="Brown R."/>
            <person name="Browne H."/>
            <person name="Corton N."/>
            <person name="Hauser H."/>
            <person name="Gamble J."/>
            <person name="Gilderthorp R."/>
            <person name="Marcello L."/>
            <person name="McQuillan J."/>
            <person name="Otto T.D."/>
            <person name="Quail M.A."/>
            <person name="Sanders M.J."/>
            <person name="van Tonder A."/>
            <person name="Ginger M.L."/>
            <person name="Field M.C."/>
            <person name="Barry J.D."/>
            <person name="Hertz-Fowler C."/>
            <person name="Berriman M."/>
        </authorList>
    </citation>
    <scope>NUCLEOTIDE SEQUENCE</scope>
    <source>
        <strain evidence="8">Y486</strain>
    </source>
</reference>
<dbReference type="Pfam" id="PF05832">
    <property type="entry name" value="DUF846"/>
    <property type="match status" value="1"/>
</dbReference>